<keyword evidence="2" id="KW-1185">Reference proteome</keyword>
<comment type="caution">
    <text evidence="1">The sequence shown here is derived from an EMBL/GenBank/DDBJ whole genome shotgun (WGS) entry which is preliminary data.</text>
</comment>
<dbReference type="EMBL" id="JAGMVJ010000007">
    <property type="protein sequence ID" value="KAH7088937.1"/>
    <property type="molecule type" value="Genomic_DNA"/>
</dbReference>
<evidence type="ECO:0000313" key="1">
    <source>
        <dbReference type="EMBL" id="KAH7088937.1"/>
    </source>
</evidence>
<evidence type="ECO:0000313" key="2">
    <source>
        <dbReference type="Proteomes" id="UP000813461"/>
    </source>
</evidence>
<dbReference type="Proteomes" id="UP000813461">
    <property type="component" value="Unassembled WGS sequence"/>
</dbReference>
<organism evidence="1 2">
    <name type="scientific">Paraphoma chrysanthemicola</name>
    <dbReference type="NCBI Taxonomy" id="798071"/>
    <lineage>
        <taxon>Eukaryota</taxon>
        <taxon>Fungi</taxon>
        <taxon>Dikarya</taxon>
        <taxon>Ascomycota</taxon>
        <taxon>Pezizomycotina</taxon>
        <taxon>Dothideomycetes</taxon>
        <taxon>Pleosporomycetidae</taxon>
        <taxon>Pleosporales</taxon>
        <taxon>Pleosporineae</taxon>
        <taxon>Phaeosphaeriaceae</taxon>
        <taxon>Paraphoma</taxon>
    </lineage>
</organism>
<gene>
    <name evidence="1" type="ORF">FB567DRAFT_321188</name>
</gene>
<dbReference type="AlphaFoldDB" id="A0A8K0R803"/>
<protein>
    <submittedName>
        <fullName evidence="1">Uncharacterized protein</fullName>
    </submittedName>
</protein>
<sequence>MSCTVLLYSGLSFCFVCSACYMIIQLTECSQVSHLAASILSPSLLECENATKSCTSALDPVSSRGKPIYAPSSHGAFNVLWCTTARHSSK</sequence>
<reference evidence="1" key="1">
    <citation type="journal article" date="2021" name="Nat. Commun.">
        <title>Genetic determinants of endophytism in the Arabidopsis root mycobiome.</title>
        <authorList>
            <person name="Mesny F."/>
            <person name="Miyauchi S."/>
            <person name="Thiergart T."/>
            <person name="Pickel B."/>
            <person name="Atanasova L."/>
            <person name="Karlsson M."/>
            <person name="Huettel B."/>
            <person name="Barry K.W."/>
            <person name="Haridas S."/>
            <person name="Chen C."/>
            <person name="Bauer D."/>
            <person name="Andreopoulos W."/>
            <person name="Pangilinan J."/>
            <person name="LaButti K."/>
            <person name="Riley R."/>
            <person name="Lipzen A."/>
            <person name="Clum A."/>
            <person name="Drula E."/>
            <person name="Henrissat B."/>
            <person name="Kohler A."/>
            <person name="Grigoriev I.V."/>
            <person name="Martin F.M."/>
            <person name="Hacquard S."/>
        </authorList>
    </citation>
    <scope>NUCLEOTIDE SEQUENCE</scope>
    <source>
        <strain evidence="1">MPI-SDFR-AT-0120</strain>
    </source>
</reference>
<proteinExistence type="predicted"/>
<name>A0A8K0R803_9PLEO</name>
<accession>A0A8K0R803</accession>